<evidence type="ECO:0000256" key="1">
    <source>
        <dbReference type="SAM" id="Phobius"/>
    </source>
</evidence>
<dbReference type="RefSeq" id="WP_025205924.1">
    <property type="nucleotide sequence ID" value="NZ_CP007033.1"/>
</dbReference>
<evidence type="ECO:0000313" key="2">
    <source>
        <dbReference type="EMBL" id="AHF10422.1"/>
    </source>
</evidence>
<reference evidence="2 3" key="1">
    <citation type="journal article" date="2013" name="Stand. Genomic Sci.">
        <title>Complete genome sequence of Dehalobacter restrictus PER-K23(T.).</title>
        <authorList>
            <person name="Kruse T."/>
            <person name="Maillard J."/>
            <person name="Goodwin L."/>
            <person name="Woyke T."/>
            <person name="Teshima H."/>
            <person name="Bruce D."/>
            <person name="Detter C."/>
            <person name="Tapia R."/>
            <person name="Han C."/>
            <person name="Huntemann M."/>
            <person name="Wei C.L."/>
            <person name="Han J."/>
            <person name="Chen A."/>
            <person name="Kyrpides N."/>
            <person name="Szeto E."/>
            <person name="Markowitz V."/>
            <person name="Ivanova N."/>
            <person name="Pagani I."/>
            <person name="Pati A."/>
            <person name="Pitluck S."/>
            <person name="Nolan M."/>
            <person name="Holliger C."/>
            <person name="Smidt H."/>
        </authorList>
    </citation>
    <scope>NUCLEOTIDE SEQUENCE [LARGE SCALE GENOMIC DNA]</scope>
    <source>
        <strain evidence="3">DSM 9455</strain>
    </source>
</reference>
<dbReference type="EMBL" id="CP007033">
    <property type="protein sequence ID" value="AHF10422.1"/>
    <property type="molecule type" value="Genomic_DNA"/>
</dbReference>
<evidence type="ECO:0000313" key="3">
    <source>
        <dbReference type="Proteomes" id="UP000018934"/>
    </source>
</evidence>
<organism evidence="2 3">
    <name type="scientific">Dehalobacter restrictus (strain DSM 9455 / PER-K23)</name>
    <dbReference type="NCBI Taxonomy" id="871738"/>
    <lineage>
        <taxon>Bacteria</taxon>
        <taxon>Bacillati</taxon>
        <taxon>Bacillota</taxon>
        <taxon>Clostridia</taxon>
        <taxon>Eubacteriales</taxon>
        <taxon>Desulfitobacteriaceae</taxon>
        <taxon>Dehalobacter</taxon>
    </lineage>
</organism>
<dbReference type="Proteomes" id="UP000018934">
    <property type="component" value="Chromosome"/>
</dbReference>
<feature type="transmembrane region" description="Helical" evidence="1">
    <location>
        <begin position="6"/>
        <end position="23"/>
    </location>
</feature>
<protein>
    <submittedName>
        <fullName evidence="2">Dehalogenase</fullName>
    </submittedName>
</protein>
<proteinExistence type="predicted"/>
<name>A0ABN4BWH1_DEHRP</name>
<feature type="transmembrane region" description="Helical" evidence="1">
    <location>
        <begin position="35"/>
        <end position="56"/>
    </location>
</feature>
<sequence length="104" mass="11433">MTIFWIFLGALIASSVWFLYFKLDVAGKMSIARWVGTAISVLWGSFTIAWIVSSLAEGESQAAGMGLLIFGAILFGLIFLTIRFDVTKLKSFKSDPDKTTSVRS</sequence>
<gene>
    <name evidence="2" type="ORF">DEHRE_10310</name>
</gene>
<accession>A0ABN4BWH1</accession>
<keyword evidence="1" id="KW-0812">Transmembrane</keyword>
<keyword evidence="1" id="KW-0472">Membrane</keyword>
<feature type="transmembrane region" description="Helical" evidence="1">
    <location>
        <begin position="62"/>
        <end position="82"/>
    </location>
</feature>
<keyword evidence="3" id="KW-1185">Reference proteome</keyword>
<keyword evidence="1" id="KW-1133">Transmembrane helix</keyword>